<proteinExistence type="predicted"/>
<accession>A0A0F9T8U2</accession>
<gene>
    <name evidence="1" type="ORF">LCGC14_0421040</name>
</gene>
<name>A0A0F9T8U2_9ZZZZ</name>
<comment type="caution">
    <text evidence="1">The sequence shown here is derived from an EMBL/GenBank/DDBJ whole genome shotgun (WGS) entry which is preliminary data.</text>
</comment>
<dbReference type="AlphaFoldDB" id="A0A0F9T8U2"/>
<protein>
    <submittedName>
        <fullName evidence="1">Uncharacterized protein</fullName>
    </submittedName>
</protein>
<reference evidence="1" key="1">
    <citation type="journal article" date="2015" name="Nature">
        <title>Complex archaea that bridge the gap between prokaryotes and eukaryotes.</title>
        <authorList>
            <person name="Spang A."/>
            <person name="Saw J.H."/>
            <person name="Jorgensen S.L."/>
            <person name="Zaremba-Niedzwiedzka K."/>
            <person name="Martijn J."/>
            <person name="Lind A.E."/>
            <person name="van Eijk R."/>
            <person name="Schleper C."/>
            <person name="Guy L."/>
            <person name="Ettema T.J."/>
        </authorList>
    </citation>
    <scope>NUCLEOTIDE SEQUENCE</scope>
</reference>
<dbReference type="EMBL" id="LAZR01000384">
    <property type="protein sequence ID" value="KKN71382.1"/>
    <property type="molecule type" value="Genomic_DNA"/>
</dbReference>
<evidence type="ECO:0000313" key="1">
    <source>
        <dbReference type="EMBL" id="KKN71382.1"/>
    </source>
</evidence>
<sequence length="63" mass="7553">MKLNKKGLIQSTFHVTPDEYRLIRKAHSIAGNRPTYDRWLLRWCGKIVVNYCKRLVYENTKKT</sequence>
<organism evidence="1">
    <name type="scientific">marine sediment metagenome</name>
    <dbReference type="NCBI Taxonomy" id="412755"/>
    <lineage>
        <taxon>unclassified sequences</taxon>
        <taxon>metagenomes</taxon>
        <taxon>ecological metagenomes</taxon>
    </lineage>
</organism>